<protein>
    <submittedName>
        <fullName evidence="1">Uncharacterized protein</fullName>
    </submittedName>
</protein>
<proteinExistence type="predicted"/>
<evidence type="ECO:0000313" key="2">
    <source>
        <dbReference type="Proteomes" id="UP000546200"/>
    </source>
</evidence>
<name>A0A7W9BC72_9SPHN</name>
<evidence type="ECO:0000313" key="1">
    <source>
        <dbReference type="EMBL" id="MBB5714146.1"/>
    </source>
</evidence>
<accession>A0A7W9BC72</accession>
<dbReference type="AlphaFoldDB" id="A0A7W9BC72"/>
<organism evidence="1 2">
    <name type="scientific">Sphingomonas aerophila</name>
    <dbReference type="NCBI Taxonomy" id="1344948"/>
    <lineage>
        <taxon>Bacteria</taxon>
        <taxon>Pseudomonadati</taxon>
        <taxon>Pseudomonadota</taxon>
        <taxon>Alphaproteobacteria</taxon>
        <taxon>Sphingomonadales</taxon>
        <taxon>Sphingomonadaceae</taxon>
        <taxon>Sphingomonas</taxon>
    </lineage>
</organism>
<dbReference type="EMBL" id="JACIJK010000002">
    <property type="protein sequence ID" value="MBB5714146.1"/>
    <property type="molecule type" value="Genomic_DNA"/>
</dbReference>
<keyword evidence="2" id="KW-1185">Reference proteome</keyword>
<sequence length="60" mass="6554">MRGQVIEMAAELADEAEPTVAAALARFQQITPCTALEAQLWVSVAFLIRRHEQLAADLTS</sequence>
<reference evidence="1 2" key="1">
    <citation type="submission" date="2020-08" db="EMBL/GenBank/DDBJ databases">
        <title>Genomic Encyclopedia of Type Strains, Phase IV (KMG-IV): sequencing the most valuable type-strain genomes for metagenomic binning, comparative biology and taxonomic classification.</title>
        <authorList>
            <person name="Goeker M."/>
        </authorList>
    </citation>
    <scope>NUCLEOTIDE SEQUENCE [LARGE SCALE GENOMIC DNA]</scope>
    <source>
        <strain evidence="1 2">DSM 100044</strain>
    </source>
</reference>
<gene>
    <name evidence="1" type="ORF">FHS94_000969</name>
</gene>
<dbReference type="Proteomes" id="UP000546200">
    <property type="component" value="Unassembled WGS sequence"/>
</dbReference>
<comment type="caution">
    <text evidence="1">The sequence shown here is derived from an EMBL/GenBank/DDBJ whole genome shotgun (WGS) entry which is preliminary data.</text>
</comment>